<dbReference type="InterPro" id="IPR050639">
    <property type="entry name" value="SSR_resolvase"/>
</dbReference>
<evidence type="ECO:0000313" key="3">
    <source>
        <dbReference type="Proteomes" id="UP001281305"/>
    </source>
</evidence>
<dbReference type="Proteomes" id="UP001281305">
    <property type="component" value="Chromosome"/>
</dbReference>
<dbReference type="Gene3D" id="3.40.50.1390">
    <property type="entry name" value="Resolvase, N-terminal catalytic domain"/>
    <property type="match status" value="1"/>
</dbReference>
<organism evidence="2 3">
    <name type="scientific">Roseovarius rhodophyticola</name>
    <dbReference type="NCBI Taxonomy" id="3080827"/>
    <lineage>
        <taxon>Bacteria</taxon>
        <taxon>Pseudomonadati</taxon>
        <taxon>Pseudomonadota</taxon>
        <taxon>Alphaproteobacteria</taxon>
        <taxon>Rhodobacterales</taxon>
        <taxon>Roseobacteraceae</taxon>
        <taxon>Roseovarius</taxon>
    </lineage>
</organism>
<dbReference type="CDD" id="cd00338">
    <property type="entry name" value="Ser_Recombinase"/>
    <property type="match status" value="1"/>
</dbReference>
<dbReference type="EMBL" id="CP146606">
    <property type="protein sequence ID" value="WYK19848.1"/>
    <property type="molecule type" value="Genomic_DNA"/>
</dbReference>
<dbReference type="Pfam" id="PF00239">
    <property type="entry name" value="Resolvase"/>
    <property type="match status" value="1"/>
</dbReference>
<dbReference type="SMART" id="SM00857">
    <property type="entry name" value="Resolvase"/>
    <property type="match status" value="1"/>
</dbReference>
<dbReference type="SUPFAM" id="SSF53041">
    <property type="entry name" value="Resolvase-like"/>
    <property type="match status" value="1"/>
</dbReference>
<proteinExistence type="predicted"/>
<dbReference type="RefSeq" id="WP_317056546.1">
    <property type="nucleotide sequence ID" value="NZ_CP146606.1"/>
</dbReference>
<feature type="domain" description="Resolvase/invertase-type recombinase catalytic" evidence="1">
    <location>
        <begin position="3"/>
        <end position="147"/>
    </location>
</feature>
<evidence type="ECO:0000259" key="1">
    <source>
        <dbReference type="PROSITE" id="PS51736"/>
    </source>
</evidence>
<gene>
    <name evidence="2" type="ORF">RZS32_008410</name>
</gene>
<name>A0ABZ2TJD4_9RHOB</name>
<dbReference type="InterPro" id="IPR038109">
    <property type="entry name" value="DNA_bind_recomb_sf"/>
</dbReference>
<protein>
    <submittedName>
        <fullName evidence="2">Recombinase family protein</fullName>
    </submittedName>
</protein>
<dbReference type="InterPro" id="IPR036162">
    <property type="entry name" value="Resolvase-like_N_sf"/>
</dbReference>
<reference evidence="2 3" key="1">
    <citation type="submission" date="2024-02" db="EMBL/GenBank/DDBJ databases">
        <title>Roseovarius strain W115 nov., isolated from a marine algae.</title>
        <authorList>
            <person name="Lee M.W."/>
            <person name="Lee J.K."/>
            <person name="Kim J.M."/>
            <person name="Choi D.G."/>
            <person name="Baek J.H."/>
            <person name="Bayburt H."/>
            <person name="Jung J.J."/>
            <person name="Han D.M."/>
            <person name="Jeon C.O."/>
        </authorList>
    </citation>
    <scope>NUCLEOTIDE SEQUENCE [LARGE SCALE GENOMIC DNA]</scope>
    <source>
        <strain evidence="2 3">W115</strain>
    </source>
</reference>
<dbReference type="Gene3D" id="3.90.1750.20">
    <property type="entry name" value="Putative Large Serine Recombinase, Chain B, Domain 2"/>
    <property type="match status" value="1"/>
</dbReference>
<keyword evidence="3" id="KW-1185">Reference proteome</keyword>
<dbReference type="PANTHER" id="PTHR30461:SF23">
    <property type="entry name" value="DNA RECOMBINASE-RELATED"/>
    <property type="match status" value="1"/>
</dbReference>
<dbReference type="PROSITE" id="PS51736">
    <property type="entry name" value="RECOMBINASES_3"/>
    <property type="match status" value="1"/>
</dbReference>
<dbReference type="PANTHER" id="PTHR30461">
    <property type="entry name" value="DNA-INVERTASE FROM LAMBDOID PROPHAGE"/>
    <property type="match status" value="1"/>
</dbReference>
<evidence type="ECO:0000313" key="2">
    <source>
        <dbReference type="EMBL" id="WYK19848.1"/>
    </source>
</evidence>
<sequence length="209" mass="23739">MKSYFAYTRVSTVKQGDGVSLEAQHDAIDEYARRHKLMVSAWYEEKETAAKRGRPVFSDMLRSIRSGKADGLIIHKIDRSARNPYDWAAISELLDEGIDVRFVHESLDLTSRGGRITADIQAVIAADYVRNLREECLKGIEGRLKQGLFPFSSPIGYLDQGPGKPKILDPERAPFVRQAFELYATQQYSFLALIKELNRRGFRNRGANQ</sequence>
<dbReference type="InterPro" id="IPR006119">
    <property type="entry name" value="Resolv_N"/>
</dbReference>
<accession>A0ABZ2TJD4</accession>